<evidence type="ECO:0000313" key="2">
    <source>
        <dbReference type="Proteomes" id="UP000681075"/>
    </source>
</evidence>
<organism evidence="1 2">
    <name type="scientific">Roseiterribacter gracilis</name>
    <dbReference type="NCBI Taxonomy" id="2812848"/>
    <lineage>
        <taxon>Bacteria</taxon>
        <taxon>Pseudomonadati</taxon>
        <taxon>Pseudomonadota</taxon>
        <taxon>Alphaproteobacteria</taxon>
        <taxon>Rhodospirillales</taxon>
        <taxon>Roseiterribacteraceae</taxon>
        <taxon>Roseiterribacter</taxon>
    </lineage>
</organism>
<gene>
    <name evidence="1" type="ORF">TMPK1_29330</name>
</gene>
<proteinExistence type="predicted"/>
<keyword evidence="2" id="KW-1185">Reference proteome</keyword>
<comment type="caution">
    <text evidence="1">The sequence shown here is derived from an EMBL/GenBank/DDBJ whole genome shotgun (WGS) entry which is preliminary data.</text>
</comment>
<sequence length="187" mass="19874">MPSAKPKRTAGERSLVLLTGLMDQGRLLAASVAVGRLELPARRTMPIIDEIVGFSAIDAVDERGVLAAVTDVLWRAGRTDCLVVTLDGMNREIPALLSGGARFGIPIEPVRELVPVPPGHAPGAAAHEHLSVAHWTSGLPEDPGDLAGAHNVAWSLLLGILKSSGAMSEALWRRRMQGFVPCRTRAE</sequence>
<dbReference type="EMBL" id="BOPV01000001">
    <property type="protein sequence ID" value="GIL40696.1"/>
    <property type="molecule type" value="Genomic_DNA"/>
</dbReference>
<dbReference type="AlphaFoldDB" id="A0A8S8XHH3"/>
<reference evidence="1" key="1">
    <citation type="submission" date="2021-02" db="EMBL/GenBank/DDBJ databases">
        <title>Genome sequence of Rhodospirillales sp. strain TMPK1 isolated from soil.</title>
        <authorList>
            <person name="Nakai R."/>
            <person name="Kusada H."/>
            <person name="Tamaki H."/>
        </authorList>
    </citation>
    <scope>NUCLEOTIDE SEQUENCE</scope>
    <source>
        <strain evidence="1">TMPK1</strain>
    </source>
</reference>
<dbReference type="Proteomes" id="UP000681075">
    <property type="component" value="Unassembled WGS sequence"/>
</dbReference>
<name>A0A8S8XHH3_9PROT</name>
<accession>A0A8S8XHH3</accession>
<protein>
    <submittedName>
        <fullName evidence="1">Uncharacterized protein</fullName>
    </submittedName>
</protein>
<evidence type="ECO:0000313" key="1">
    <source>
        <dbReference type="EMBL" id="GIL40696.1"/>
    </source>
</evidence>
<dbReference type="RefSeq" id="WP_420243869.1">
    <property type="nucleotide sequence ID" value="NZ_BOPV01000001.1"/>
</dbReference>